<reference evidence="5 6" key="1">
    <citation type="submission" date="2023-08" db="EMBL/GenBank/DDBJ databases">
        <title>Black Yeasts Isolated from many extreme environments.</title>
        <authorList>
            <person name="Coleine C."/>
            <person name="Stajich J.E."/>
            <person name="Selbmann L."/>
        </authorList>
    </citation>
    <scope>NUCLEOTIDE SEQUENCE [LARGE SCALE GENOMIC DNA]</scope>
    <source>
        <strain evidence="5 6">CCFEE 5885</strain>
    </source>
</reference>
<dbReference type="Pfam" id="PF12796">
    <property type="entry name" value="Ank_2"/>
    <property type="match status" value="1"/>
</dbReference>
<dbReference type="Pfam" id="PF24883">
    <property type="entry name" value="NPHP3_N"/>
    <property type="match status" value="1"/>
</dbReference>
<dbReference type="InterPro" id="IPR056884">
    <property type="entry name" value="NPHP3-like_N"/>
</dbReference>
<dbReference type="Gene3D" id="1.25.40.20">
    <property type="entry name" value="Ankyrin repeat-containing domain"/>
    <property type="match status" value="2"/>
</dbReference>
<name>A0ABR0KKA9_9EURO</name>
<keyword evidence="2" id="KW-0040">ANK repeat</keyword>
<dbReference type="SMART" id="SM00248">
    <property type="entry name" value="ANK"/>
    <property type="match status" value="4"/>
</dbReference>
<proteinExistence type="predicted"/>
<keyword evidence="1" id="KW-0677">Repeat</keyword>
<protein>
    <recommendedName>
        <fullName evidence="4">Nephrocystin 3-like N-terminal domain-containing protein</fullName>
    </recommendedName>
</protein>
<dbReference type="PROSITE" id="PS50088">
    <property type="entry name" value="ANK_REPEAT"/>
    <property type="match status" value="1"/>
</dbReference>
<feature type="domain" description="Nephrocystin 3-like N-terminal" evidence="4">
    <location>
        <begin position="86"/>
        <end position="209"/>
    </location>
</feature>
<dbReference type="Proteomes" id="UP001345013">
    <property type="component" value="Unassembled WGS sequence"/>
</dbReference>
<evidence type="ECO:0000256" key="3">
    <source>
        <dbReference type="SAM" id="MobiDB-lite"/>
    </source>
</evidence>
<dbReference type="EMBL" id="JAVRRG010000012">
    <property type="protein sequence ID" value="KAK5098998.1"/>
    <property type="molecule type" value="Genomic_DNA"/>
</dbReference>
<feature type="region of interest" description="Disordered" evidence="3">
    <location>
        <begin position="630"/>
        <end position="656"/>
    </location>
</feature>
<evidence type="ECO:0000256" key="2">
    <source>
        <dbReference type="PROSITE-ProRule" id="PRU00023"/>
    </source>
</evidence>
<dbReference type="PROSITE" id="PS50297">
    <property type="entry name" value="ANK_REP_REGION"/>
    <property type="match status" value="1"/>
</dbReference>
<evidence type="ECO:0000259" key="4">
    <source>
        <dbReference type="Pfam" id="PF24883"/>
    </source>
</evidence>
<dbReference type="SUPFAM" id="SSF48403">
    <property type="entry name" value="Ankyrin repeat"/>
    <property type="match status" value="2"/>
</dbReference>
<dbReference type="InterPro" id="IPR002110">
    <property type="entry name" value="Ankyrin_rpt"/>
</dbReference>
<accession>A0ABR0KKA9</accession>
<keyword evidence="6" id="KW-1185">Reference proteome</keyword>
<evidence type="ECO:0000256" key="1">
    <source>
        <dbReference type="ARBA" id="ARBA00022737"/>
    </source>
</evidence>
<dbReference type="PANTHER" id="PTHR10039:SF15">
    <property type="entry name" value="NACHT DOMAIN-CONTAINING PROTEIN"/>
    <property type="match status" value="1"/>
</dbReference>
<evidence type="ECO:0000313" key="5">
    <source>
        <dbReference type="EMBL" id="KAK5098998.1"/>
    </source>
</evidence>
<comment type="caution">
    <text evidence="5">The sequence shown here is derived from an EMBL/GenBank/DDBJ whole genome shotgun (WGS) entry which is preliminary data.</text>
</comment>
<sequence length="1264" mass="141630">MESAGQLDARYSGTFTGTNIGDGTVYNAGRDLYVSRDTSVTWEDVFQWLTQKQDDLNYFPRQQELSKIRQEFTGTWFLEDRKRIWSLAIEHLQNMTAGESNKGIVLFQYISHLHDCERRVAALLAQALQYRRRLSPAVRDRYAHHRPLNSRPTTAGLIDLLITELAEYEDVYIVIDALDAARDQVRAQFVKSLCSICSKRQGVRLLFASHDKQILGRDVTDVQCFEVVAKLSDLETFIQTQMKDKVAISNVTEDDPKLIEEIMRILINRAHGLFLLAYQHLEQIDAANIETVADLRTFANDLSTTIDKVYTDSLKQIQTQGKPGEGTAQKVLLWLACSGRDLPLELMRHALAFERYPDMVLSNDHFGKDRSILSPCKGLVRIGEASRRIGFFHPSASGFFQNHIEDLGIKHPHLLLSKICLVQFRYLDHIFDPRSNTTAKMLEQKLARFPLLGYALDKFSYHARKAPELSLSDDFNRTFAVEQRRSCVAALYLWKYLPEQYSRRIRRYQVSHIHLLAAMDLPVLLDRIVEAGATVDAEDELGWTPLQWSVLTQNQNMMKHLVSRQASLAHRDKQGTTALLWALAERDPRQHEMSHSEKKGWRLKAGGASLVVAGRRLVTEGESLITEGNDLLARSSPPDRGAHNIGAGKGDRRSGADLVNQGRDRIQEGNRLIAAGEHLNEEGTKLVAQAGDAGHSLSVRAGAWVQVSQVIDLTPYSTQAPDLWMYTTPPLTNLETLELLVDLHQTRYSLADQASLMRLAAQKRLGTIVNKLLDKGLRPAFLIDALLGSCNYSSISNILIQDEAEAVVGYHIRIRETSKSIILDERWICRLITPETMHSVGPRGRSPLSLAAEMGFVSVCRELIARGARVDDIDADGWTPLMWAVVRPKSHKLSLDNCVVQDRGAALLGVAIEIEGSFSTDDNAYAGQSWDSRATEKVRIVELLLQRSAACRARDLDDASVLVKARWDRVPGVLDVLRQHMVRCGHSYRGESTGPPSWDEDEGELFPILGDVSLAASIHVRNALVRDRSRVLFNGKGRTNMVATEEAHIMLGCRHWLPHVPLHVYRAILSLIQLRIINVVVKDSATVMFGLLAMEVETLTETDGRPRPFLLSGNGAKLSLYKMFQEMYRYAHHAPTTAEDYPNQLGRLGDSKWIVKLDRVLKELDPTRLLLAKLSTTPPPALTIYCLRERCRLVCTPIVPDAEIALSFPFAKRGPAAAAAPCRSGTTPTRSFRALTFHAPGPRAPPAHLLDLPAICIRTSCLPA</sequence>
<organism evidence="5 6">
    <name type="scientific">Lithohypha guttulata</name>
    <dbReference type="NCBI Taxonomy" id="1690604"/>
    <lineage>
        <taxon>Eukaryota</taxon>
        <taxon>Fungi</taxon>
        <taxon>Dikarya</taxon>
        <taxon>Ascomycota</taxon>
        <taxon>Pezizomycotina</taxon>
        <taxon>Eurotiomycetes</taxon>
        <taxon>Chaetothyriomycetidae</taxon>
        <taxon>Chaetothyriales</taxon>
        <taxon>Trichomeriaceae</taxon>
        <taxon>Lithohypha</taxon>
    </lineage>
</organism>
<feature type="repeat" description="ANK" evidence="2">
    <location>
        <begin position="843"/>
        <end position="875"/>
    </location>
</feature>
<gene>
    <name evidence="5" type="ORF">LTR24_001626</name>
</gene>
<dbReference type="InterPro" id="IPR036770">
    <property type="entry name" value="Ankyrin_rpt-contain_sf"/>
</dbReference>
<evidence type="ECO:0000313" key="6">
    <source>
        <dbReference type="Proteomes" id="UP001345013"/>
    </source>
</evidence>
<dbReference type="PANTHER" id="PTHR10039">
    <property type="entry name" value="AMELOGENIN"/>
    <property type="match status" value="1"/>
</dbReference>